<proteinExistence type="predicted"/>
<sequence length="76" mass="8214">MMKKISLIALVATSFTLAACSEKPQGVVAAKKGDEKSHVAADNNYVVKGWTSGDPASWEKQLKTRSLGQDDYVKSK</sequence>
<feature type="signal peptide" evidence="1">
    <location>
        <begin position="1"/>
        <end position="18"/>
    </location>
</feature>
<dbReference type="RefSeq" id="WP_088812380.1">
    <property type="nucleotide sequence ID" value="NZ_FYEX01000001.1"/>
</dbReference>
<dbReference type="EMBL" id="FYEX01000001">
    <property type="protein sequence ID" value="SNC61437.1"/>
    <property type="molecule type" value="Genomic_DNA"/>
</dbReference>
<evidence type="ECO:0000256" key="1">
    <source>
        <dbReference type="SAM" id="SignalP"/>
    </source>
</evidence>
<accession>A0A212T5W1</accession>
<feature type="chain" id="PRO_5012849485" description="Lipoprotein" evidence="1">
    <location>
        <begin position="19"/>
        <end position="76"/>
    </location>
</feature>
<dbReference type="OrthoDB" id="8662382at2"/>
<organism evidence="2 3">
    <name type="scientific">Polynucleobacter victoriensis</name>
    <dbReference type="NCBI Taxonomy" id="2049319"/>
    <lineage>
        <taxon>Bacteria</taxon>
        <taxon>Pseudomonadati</taxon>
        <taxon>Pseudomonadota</taxon>
        <taxon>Betaproteobacteria</taxon>
        <taxon>Burkholderiales</taxon>
        <taxon>Burkholderiaceae</taxon>
        <taxon>Polynucleobacter</taxon>
    </lineage>
</organism>
<evidence type="ECO:0000313" key="3">
    <source>
        <dbReference type="Proteomes" id="UP000197215"/>
    </source>
</evidence>
<keyword evidence="1" id="KW-0732">Signal</keyword>
<gene>
    <name evidence="2" type="ORF">SAMN06295916_0473</name>
</gene>
<dbReference type="PROSITE" id="PS51257">
    <property type="entry name" value="PROKAR_LIPOPROTEIN"/>
    <property type="match status" value="1"/>
</dbReference>
<reference evidence="3" key="1">
    <citation type="submission" date="2017-06" db="EMBL/GenBank/DDBJ databases">
        <authorList>
            <person name="Varghese N."/>
            <person name="Submissions S."/>
        </authorList>
    </citation>
    <scope>NUCLEOTIDE SEQUENCE [LARGE SCALE GENOMIC DNA]</scope>
    <source>
        <strain evidence="3">MWH-VicM1</strain>
    </source>
</reference>
<evidence type="ECO:0000313" key="2">
    <source>
        <dbReference type="EMBL" id="SNC61437.1"/>
    </source>
</evidence>
<name>A0A212T5W1_9BURK</name>
<dbReference type="Proteomes" id="UP000197215">
    <property type="component" value="Unassembled WGS sequence"/>
</dbReference>
<keyword evidence="3" id="KW-1185">Reference proteome</keyword>
<evidence type="ECO:0008006" key="4">
    <source>
        <dbReference type="Google" id="ProtNLM"/>
    </source>
</evidence>
<protein>
    <recommendedName>
        <fullName evidence="4">Lipoprotein</fullName>
    </recommendedName>
</protein>
<dbReference type="AlphaFoldDB" id="A0A212T5W1"/>